<feature type="transmembrane region" description="Helical" evidence="11">
    <location>
        <begin position="12"/>
        <end position="33"/>
    </location>
</feature>
<dbReference type="InterPro" id="IPR005467">
    <property type="entry name" value="His_kinase_dom"/>
</dbReference>
<evidence type="ECO:0000259" key="13">
    <source>
        <dbReference type="PROSITE" id="PS50885"/>
    </source>
</evidence>
<dbReference type="SMART" id="SM00388">
    <property type="entry name" value="HisKA"/>
    <property type="match status" value="1"/>
</dbReference>
<dbReference type="EMBL" id="CP099547">
    <property type="protein sequence ID" value="USR79129.1"/>
    <property type="molecule type" value="Genomic_DNA"/>
</dbReference>
<organism evidence="14 15">
    <name type="scientific">Arcanobacterium pinnipediorum</name>
    <dbReference type="NCBI Taxonomy" id="1503041"/>
    <lineage>
        <taxon>Bacteria</taxon>
        <taxon>Bacillati</taxon>
        <taxon>Actinomycetota</taxon>
        <taxon>Actinomycetes</taxon>
        <taxon>Actinomycetales</taxon>
        <taxon>Actinomycetaceae</taxon>
        <taxon>Arcanobacterium</taxon>
    </lineage>
</organism>
<evidence type="ECO:0000256" key="5">
    <source>
        <dbReference type="ARBA" id="ARBA00022679"/>
    </source>
</evidence>
<feature type="domain" description="Histidine kinase" evidence="12">
    <location>
        <begin position="213"/>
        <end position="414"/>
    </location>
</feature>
<evidence type="ECO:0000256" key="2">
    <source>
        <dbReference type="ARBA" id="ARBA00004236"/>
    </source>
</evidence>
<feature type="domain" description="HAMP" evidence="13">
    <location>
        <begin position="153"/>
        <end position="205"/>
    </location>
</feature>
<dbReference type="InterPro" id="IPR003661">
    <property type="entry name" value="HisK_dim/P_dom"/>
</dbReference>
<dbReference type="Proteomes" id="UP001056109">
    <property type="component" value="Chromosome"/>
</dbReference>
<dbReference type="PANTHER" id="PTHR45436">
    <property type="entry name" value="SENSOR HISTIDINE KINASE YKOH"/>
    <property type="match status" value="1"/>
</dbReference>
<evidence type="ECO:0000256" key="11">
    <source>
        <dbReference type="SAM" id="Phobius"/>
    </source>
</evidence>
<evidence type="ECO:0000256" key="10">
    <source>
        <dbReference type="ARBA" id="ARBA00023136"/>
    </source>
</evidence>
<evidence type="ECO:0000256" key="3">
    <source>
        <dbReference type="ARBA" id="ARBA00012438"/>
    </source>
</evidence>
<dbReference type="SUPFAM" id="SSF47384">
    <property type="entry name" value="Homodimeric domain of signal transducing histidine kinase"/>
    <property type="match status" value="1"/>
</dbReference>
<dbReference type="PRINTS" id="PR00344">
    <property type="entry name" value="BCTRLSENSOR"/>
</dbReference>
<keyword evidence="10 11" id="KW-0472">Membrane</keyword>
<proteinExistence type="predicted"/>
<dbReference type="RefSeq" id="WP_252673003.1">
    <property type="nucleotide sequence ID" value="NZ_CP099547.1"/>
</dbReference>
<dbReference type="InterPro" id="IPR003594">
    <property type="entry name" value="HATPase_dom"/>
</dbReference>
<evidence type="ECO:0000256" key="7">
    <source>
        <dbReference type="ARBA" id="ARBA00022777"/>
    </source>
</evidence>
<dbReference type="SMART" id="SM00387">
    <property type="entry name" value="HATPase_c"/>
    <property type="match status" value="1"/>
</dbReference>
<keyword evidence="4" id="KW-0597">Phosphoprotein</keyword>
<dbReference type="InterPro" id="IPR050428">
    <property type="entry name" value="TCS_sensor_his_kinase"/>
</dbReference>
<keyword evidence="6 11" id="KW-0812">Transmembrane</keyword>
<evidence type="ECO:0000256" key="6">
    <source>
        <dbReference type="ARBA" id="ARBA00022692"/>
    </source>
</evidence>
<dbReference type="PANTHER" id="PTHR45436:SF5">
    <property type="entry name" value="SENSOR HISTIDINE KINASE TRCS"/>
    <property type="match status" value="1"/>
</dbReference>
<dbReference type="Gene3D" id="3.30.565.10">
    <property type="entry name" value="Histidine kinase-like ATPase, C-terminal domain"/>
    <property type="match status" value="1"/>
</dbReference>
<dbReference type="CDD" id="cd00082">
    <property type="entry name" value="HisKA"/>
    <property type="match status" value="1"/>
</dbReference>
<evidence type="ECO:0000256" key="9">
    <source>
        <dbReference type="ARBA" id="ARBA00023012"/>
    </source>
</evidence>
<evidence type="ECO:0000256" key="8">
    <source>
        <dbReference type="ARBA" id="ARBA00022989"/>
    </source>
</evidence>
<dbReference type="PROSITE" id="PS50109">
    <property type="entry name" value="HIS_KIN"/>
    <property type="match status" value="1"/>
</dbReference>
<keyword evidence="7 14" id="KW-0418">Kinase</keyword>
<dbReference type="GO" id="GO:0016301">
    <property type="term" value="F:kinase activity"/>
    <property type="evidence" value="ECO:0007669"/>
    <property type="project" value="UniProtKB-KW"/>
</dbReference>
<evidence type="ECO:0000256" key="1">
    <source>
        <dbReference type="ARBA" id="ARBA00000085"/>
    </source>
</evidence>
<keyword evidence="9" id="KW-0902">Two-component regulatory system</keyword>
<dbReference type="InterPro" id="IPR036890">
    <property type="entry name" value="HATPase_C_sf"/>
</dbReference>
<dbReference type="PROSITE" id="PS50885">
    <property type="entry name" value="HAMP"/>
    <property type="match status" value="1"/>
</dbReference>
<dbReference type="EC" id="2.7.13.3" evidence="3"/>
<keyword evidence="5" id="KW-0808">Transferase</keyword>
<reference evidence="14" key="1">
    <citation type="submission" date="2022-06" db="EMBL/GenBank/DDBJ databases">
        <title>Complete Genome Sequence of Arcanobacterium pinnipediorum strain DSM 28752 isolated from a harbour seal.</title>
        <authorList>
            <person name="Borowiak M."/>
            <person name="Kreitlow A."/>
            <person name="Alssahen M."/>
            <person name="Malorny B."/>
            <person name="Laemmler C."/>
            <person name="Prenger-Berninghoff E."/>
            <person name="Siebert U."/>
            <person name="Ploetz M."/>
            <person name="Abdulmawjood A."/>
        </authorList>
    </citation>
    <scope>NUCLEOTIDE SEQUENCE</scope>
    <source>
        <strain evidence="14">DSM 28752</strain>
    </source>
</reference>
<dbReference type="InterPro" id="IPR003660">
    <property type="entry name" value="HAMP_dom"/>
</dbReference>
<dbReference type="Pfam" id="PF00512">
    <property type="entry name" value="HisKA"/>
    <property type="match status" value="1"/>
</dbReference>
<evidence type="ECO:0000313" key="15">
    <source>
        <dbReference type="Proteomes" id="UP001056109"/>
    </source>
</evidence>
<feature type="transmembrane region" description="Helical" evidence="11">
    <location>
        <begin position="126"/>
        <end position="148"/>
    </location>
</feature>
<dbReference type="SUPFAM" id="SSF55874">
    <property type="entry name" value="ATPase domain of HSP90 chaperone/DNA topoisomerase II/histidine kinase"/>
    <property type="match status" value="1"/>
</dbReference>
<comment type="subcellular location">
    <subcellularLocation>
        <location evidence="2">Cell membrane</location>
    </subcellularLocation>
</comment>
<dbReference type="Gene3D" id="1.10.287.130">
    <property type="match status" value="1"/>
</dbReference>
<sequence length="438" mass="47553">MRQRALALMRVVVAVAVLFLAIPGVLLGSFLIWRDAQNSIELRSQTVVEIIGRLEQNNAKVWPNLLDSLAESSRLSEVHISVAYTNGQTFESTNSLAPLRFEIRRFSPKGTLVTISAPKYAALGNIFKLGGAAVVLVVLAYGVGGLVAQRRARTLSEPLVLLAATAEQIGAGRVRPHMDPSGIEEIDLVYQELERTANRMAGRIAAERQFAADAAHQLRTPLTALSMRIEEIQFLADDDQVRDEATLALEQIDRLSGVVQELMRTSVSDEAPGVEAVWLKEICEQQYNEWSSVFHNANRELVLAPGDYDFVRATPGALSQIIATLLENSLKHGAGTTTITPTKSGRMMNIRIRDEGAGVPDELGDTIFQKGVSGVGSTGIGLAVARQLASSNGGRLELTMRQPAEFTLTLPAVPDQLNPAHVVPKGAVISLASRRRRR</sequence>
<name>A0ABY5AG01_9ACTO</name>
<protein>
    <recommendedName>
        <fullName evidence="3">histidine kinase</fullName>
        <ecNumber evidence="3">2.7.13.3</ecNumber>
    </recommendedName>
</protein>
<evidence type="ECO:0000313" key="14">
    <source>
        <dbReference type="EMBL" id="USR79129.1"/>
    </source>
</evidence>
<dbReference type="SMART" id="SM00304">
    <property type="entry name" value="HAMP"/>
    <property type="match status" value="1"/>
</dbReference>
<keyword evidence="15" id="KW-1185">Reference proteome</keyword>
<evidence type="ECO:0000259" key="12">
    <source>
        <dbReference type="PROSITE" id="PS50109"/>
    </source>
</evidence>
<dbReference type="InterPro" id="IPR036097">
    <property type="entry name" value="HisK_dim/P_sf"/>
</dbReference>
<gene>
    <name evidence="14" type="ORF">NG665_07020</name>
</gene>
<evidence type="ECO:0000256" key="4">
    <source>
        <dbReference type="ARBA" id="ARBA00022553"/>
    </source>
</evidence>
<keyword evidence="8 11" id="KW-1133">Transmembrane helix</keyword>
<comment type="catalytic activity">
    <reaction evidence="1">
        <text>ATP + protein L-histidine = ADP + protein N-phospho-L-histidine.</text>
        <dbReference type="EC" id="2.7.13.3"/>
    </reaction>
</comment>
<dbReference type="InterPro" id="IPR004358">
    <property type="entry name" value="Sig_transdc_His_kin-like_C"/>
</dbReference>
<accession>A0ABY5AG01</accession>
<dbReference type="Pfam" id="PF02518">
    <property type="entry name" value="HATPase_c"/>
    <property type="match status" value="1"/>
</dbReference>